<dbReference type="PROSITE" id="PS50113">
    <property type="entry name" value="PAC"/>
    <property type="match status" value="1"/>
</dbReference>
<evidence type="ECO:0000313" key="18">
    <source>
        <dbReference type="Proteomes" id="UP000019522"/>
    </source>
</evidence>
<dbReference type="RefSeq" id="WP_025240647.1">
    <property type="nucleotide sequence ID" value="NZ_CP007441.1"/>
</dbReference>
<feature type="domain" description="Response regulatory" evidence="13">
    <location>
        <begin position="1118"/>
        <end position="1233"/>
    </location>
</feature>
<reference evidence="18" key="1">
    <citation type="journal article" date="2014" name="Genome Announc.">
        <title>Complete Genome Sequence of the Highly Transformable Pseudomonas stutzeri Strain 28a24.</title>
        <authorList>
            <person name="Smith B.A."/>
            <person name="Dougherty K.M."/>
            <person name="Baltrus D.A."/>
        </authorList>
    </citation>
    <scope>NUCLEOTIDE SEQUENCE [LARGE SCALE GENOMIC DNA]</scope>
    <source>
        <strain evidence="18">28a24</strain>
    </source>
</reference>
<dbReference type="Gene3D" id="3.30.565.10">
    <property type="entry name" value="Histidine kinase-like ATPase, C-terminal domain"/>
    <property type="match status" value="1"/>
</dbReference>
<protein>
    <recommendedName>
        <fullName evidence="3">histidine kinase</fullName>
        <ecNumber evidence="3">2.7.13.3</ecNumber>
    </recommendedName>
</protein>
<dbReference type="SUPFAM" id="SSF55785">
    <property type="entry name" value="PYP-like sensor domain (PAS domain)"/>
    <property type="match status" value="2"/>
</dbReference>
<dbReference type="InterPro" id="IPR003594">
    <property type="entry name" value="HATPase_dom"/>
</dbReference>
<evidence type="ECO:0000259" key="14">
    <source>
        <dbReference type="PROSITE" id="PS50112"/>
    </source>
</evidence>
<feature type="domain" description="Response regulatory" evidence="13">
    <location>
        <begin position="983"/>
        <end position="1099"/>
    </location>
</feature>
<dbReference type="Pfam" id="PF02518">
    <property type="entry name" value="HATPase_c"/>
    <property type="match status" value="1"/>
</dbReference>
<keyword evidence="4 10" id="KW-0597">Phosphoprotein</keyword>
<dbReference type="SUPFAM" id="SSF47384">
    <property type="entry name" value="Homodimeric domain of signal transducing histidine kinase"/>
    <property type="match status" value="1"/>
</dbReference>
<keyword evidence="9 11" id="KW-0472">Membrane</keyword>
<dbReference type="AlphaFoldDB" id="W8QV55"/>
<dbReference type="PROSITE" id="PS50112">
    <property type="entry name" value="PAS"/>
    <property type="match status" value="2"/>
</dbReference>
<evidence type="ECO:0000259" key="16">
    <source>
        <dbReference type="PROSITE" id="PS50839"/>
    </source>
</evidence>
<feature type="domain" description="PAC" evidence="15">
    <location>
        <begin position="542"/>
        <end position="592"/>
    </location>
</feature>
<dbReference type="SMART" id="SM01079">
    <property type="entry name" value="CHASE"/>
    <property type="match status" value="1"/>
</dbReference>
<dbReference type="PRINTS" id="PR00344">
    <property type="entry name" value="BCTRLSENSOR"/>
</dbReference>
<dbReference type="Gene3D" id="1.10.287.130">
    <property type="match status" value="1"/>
</dbReference>
<dbReference type="PROSITE" id="PS50839">
    <property type="entry name" value="CHASE"/>
    <property type="match status" value="1"/>
</dbReference>
<dbReference type="InterPro" id="IPR004358">
    <property type="entry name" value="Sig_transdc_His_kin-like_C"/>
</dbReference>
<dbReference type="InterPro" id="IPR011006">
    <property type="entry name" value="CheY-like_superfamily"/>
</dbReference>
<dbReference type="InterPro" id="IPR001789">
    <property type="entry name" value="Sig_transdc_resp-reg_receiver"/>
</dbReference>
<feature type="modified residue" description="4-aspartylphosphate" evidence="10">
    <location>
        <position position="1167"/>
    </location>
</feature>
<dbReference type="InterPro" id="IPR000700">
    <property type="entry name" value="PAS-assoc_C"/>
</dbReference>
<comment type="catalytic activity">
    <reaction evidence="1">
        <text>ATP + protein L-histidine = ADP + protein N-phospho-L-histidine.</text>
        <dbReference type="EC" id="2.7.13.3"/>
    </reaction>
</comment>
<dbReference type="InterPro" id="IPR013767">
    <property type="entry name" value="PAS_fold"/>
</dbReference>
<dbReference type="InterPro" id="IPR036097">
    <property type="entry name" value="HisK_dim/P_sf"/>
</dbReference>
<reference evidence="17 18" key="2">
    <citation type="submission" date="2014-03" db="EMBL/GenBank/DDBJ databases">
        <authorList>
            <person name="Baltrus D."/>
            <person name="Dougherty K."/>
        </authorList>
    </citation>
    <scope>NUCLEOTIDE SEQUENCE</scope>
    <source>
        <strain evidence="17 18">28a24</strain>
    </source>
</reference>
<keyword evidence="7 17" id="KW-0418">Kinase</keyword>
<keyword evidence="8 11" id="KW-1133">Transmembrane helix</keyword>
<evidence type="ECO:0000256" key="8">
    <source>
        <dbReference type="ARBA" id="ARBA00022989"/>
    </source>
</evidence>
<feature type="transmembrane region" description="Helical" evidence="11">
    <location>
        <begin position="313"/>
        <end position="336"/>
    </location>
</feature>
<feature type="domain" description="PAS" evidence="14">
    <location>
        <begin position="465"/>
        <end position="534"/>
    </location>
</feature>
<evidence type="ECO:0000256" key="11">
    <source>
        <dbReference type="SAM" id="Phobius"/>
    </source>
</evidence>
<dbReference type="CDD" id="cd17546">
    <property type="entry name" value="REC_hyHK_CKI1_RcsC-like"/>
    <property type="match status" value="1"/>
</dbReference>
<dbReference type="EC" id="2.7.13.3" evidence="3"/>
<dbReference type="OrthoDB" id="9810730at2"/>
<evidence type="ECO:0000256" key="9">
    <source>
        <dbReference type="ARBA" id="ARBA00023136"/>
    </source>
</evidence>
<feature type="domain" description="Response regulatory" evidence="13">
    <location>
        <begin position="863"/>
        <end position="975"/>
    </location>
</feature>
<organism evidence="17 18">
    <name type="scientific">Stutzerimonas stutzeri</name>
    <name type="common">Pseudomonas stutzeri</name>
    <dbReference type="NCBI Taxonomy" id="316"/>
    <lineage>
        <taxon>Bacteria</taxon>
        <taxon>Pseudomonadati</taxon>
        <taxon>Pseudomonadota</taxon>
        <taxon>Gammaproteobacteria</taxon>
        <taxon>Pseudomonadales</taxon>
        <taxon>Pseudomonadaceae</taxon>
        <taxon>Stutzerimonas</taxon>
    </lineage>
</organism>
<dbReference type="Pfam" id="PF00512">
    <property type="entry name" value="HisKA"/>
    <property type="match status" value="1"/>
</dbReference>
<dbReference type="Pfam" id="PF00072">
    <property type="entry name" value="Response_reg"/>
    <property type="match status" value="3"/>
</dbReference>
<feature type="domain" description="Histidine kinase" evidence="12">
    <location>
        <begin position="610"/>
        <end position="836"/>
    </location>
</feature>
<dbReference type="SMART" id="SM00448">
    <property type="entry name" value="REC"/>
    <property type="match status" value="3"/>
</dbReference>
<proteinExistence type="predicted"/>
<dbReference type="SMART" id="SM00091">
    <property type="entry name" value="PAS"/>
    <property type="match status" value="2"/>
</dbReference>
<keyword evidence="6 11" id="KW-0812">Transmembrane</keyword>
<evidence type="ECO:0000256" key="5">
    <source>
        <dbReference type="ARBA" id="ARBA00022679"/>
    </source>
</evidence>
<dbReference type="Pfam" id="PF03924">
    <property type="entry name" value="CHASE"/>
    <property type="match status" value="1"/>
</dbReference>
<dbReference type="Gene3D" id="3.40.50.2300">
    <property type="match status" value="3"/>
</dbReference>
<gene>
    <name evidence="17" type="ORF">CH92_04945</name>
</gene>
<dbReference type="InterPro" id="IPR042240">
    <property type="entry name" value="CHASE_sf"/>
</dbReference>
<sequence>MDDRSALHSRKPWLPLVVTLALMAGLGGWVVWQWQVQEARIRAEQAQRFNLAVNDVESNLRERMRAYEMVMRGLAGLFVGSDTVSLDDWNRASDQLQLQDFYPGIQAIALARYVRAENLDALLTQMREEGRSNFRMYPAGERDEYLITDFIHPIDWRNRRVLGFDMLSEETRREAITAARNIGTPMLTGPLRLKQETEQNAQVGILLYLPLYRVGASVTTLEERQAAFAGTLHGAFRLTDLMEGVLGSRSKLFQLQLFDAAVPNQPLLVGRAPVSSDARFHRTRNIYMYGRSWQLEVGSTPEYEAILNRSSGAFNLAAAMTAAVLFSLLIGGYLYLRERALRSSQALGAQLQEREAWFRQLIEQLPVATLLCNDQGRIELANQSAAALLGSSAGLLAGERLNRYVPGALVDSAGGSQLEASHQESQAIREDGAPIPVSLSLTSFRRDEAIYHLLNLVDLQQRKRDEERFRNVVEASPNAFLLFDHEGRIVMVNRQTELLFGYSRQELMGQPVELLIPESMRKIYHEVRYRFEQEGESRRLGENRELFGRHRDGHLLPVEIGLSPLRSGEEQLVQAVVIDIGHRKAAERRLRDQANELIVANRYKSEFLANMSHELRTPLNSILILSDQLRQNAASNLTEKQVRHADIINRAGHDLLQLINDVLDLAKIEAGHMQIKPEPLNLAELLAESVAGLEPMAEQNGLSLTSRIDPDVPVSIISDRARLHQILRNLITNALKFTEQGSVDIHVVQKPAETPAGEDLLQICVTDTGIGIAEDQHERIFQAFQQIDGSISRQYGGTGLGLAIARQLAEVLGGGIRLRSAPGQGSSFTVELPLKLAATTEIRTLRPSQHRGQSGGQGVQGGGLLIVEDDADFASVVAEVGQSHGFPSVVCGTGQEGLEALQQDRFAAVILDILLPDICGWQVHRMLRDDPRHQDTPVYIISCVPQPQGWSDDGSHYLLKPVAQSELERLFIDLARQETKSMRLLLVETDSERRSQLREHFERLGYRVTECRRSEEARLAYAEHVFTVLIIDFDLPGEDGLDLLEALDRLRSLKDVRVILNSREPLSEKNLQRLRRYSSVALSKTEELEHMEDALKPAAVESAAPGMDEVDHPLLGQRVLLVDSDVRAIYAISAMLDEQGLQVVPATSRSEALERFDEDAFDLALVDMGMPDNGGAALIRQLRNDYGCQVPIVALAVGDDPTVKDRSVAAGADDVLFKPVESAGLVELLRRCLEQADRPDESP</sequence>
<accession>W8QV55</accession>
<feature type="transmembrane region" description="Helical" evidence="11">
    <location>
        <begin position="12"/>
        <end position="32"/>
    </location>
</feature>
<dbReference type="CDD" id="cd00156">
    <property type="entry name" value="REC"/>
    <property type="match status" value="1"/>
</dbReference>
<feature type="modified residue" description="4-aspartylphosphate" evidence="10">
    <location>
        <position position="912"/>
    </location>
</feature>
<dbReference type="Gene3D" id="3.30.450.20">
    <property type="entry name" value="PAS domain"/>
    <property type="match status" value="2"/>
</dbReference>
<evidence type="ECO:0000259" key="12">
    <source>
        <dbReference type="PROSITE" id="PS50109"/>
    </source>
</evidence>
<dbReference type="NCBIfam" id="TIGR00229">
    <property type="entry name" value="sensory_box"/>
    <property type="match status" value="2"/>
</dbReference>
<dbReference type="InterPro" id="IPR000014">
    <property type="entry name" value="PAS"/>
</dbReference>
<dbReference type="Pfam" id="PF13188">
    <property type="entry name" value="PAS_8"/>
    <property type="match status" value="1"/>
</dbReference>
<evidence type="ECO:0000256" key="1">
    <source>
        <dbReference type="ARBA" id="ARBA00000085"/>
    </source>
</evidence>
<name>W8QV55_STUST</name>
<dbReference type="SMART" id="SM00388">
    <property type="entry name" value="HisKA"/>
    <property type="match status" value="1"/>
</dbReference>
<evidence type="ECO:0000259" key="15">
    <source>
        <dbReference type="PROSITE" id="PS50113"/>
    </source>
</evidence>
<dbReference type="PROSITE" id="PS50110">
    <property type="entry name" value="RESPONSE_REGULATORY"/>
    <property type="match status" value="3"/>
</dbReference>
<dbReference type="GO" id="GO:0005886">
    <property type="term" value="C:plasma membrane"/>
    <property type="evidence" value="ECO:0007669"/>
    <property type="project" value="TreeGrafter"/>
</dbReference>
<dbReference type="Proteomes" id="UP000019522">
    <property type="component" value="Chromosome"/>
</dbReference>
<dbReference type="FunFam" id="3.30.565.10:FF:000078">
    <property type="entry name" value="Two-component sensor histidine kinase"/>
    <property type="match status" value="1"/>
</dbReference>
<feature type="domain" description="PAS" evidence="14">
    <location>
        <begin position="354"/>
        <end position="399"/>
    </location>
</feature>
<dbReference type="GO" id="GO:0000155">
    <property type="term" value="F:phosphorelay sensor kinase activity"/>
    <property type="evidence" value="ECO:0007669"/>
    <property type="project" value="InterPro"/>
</dbReference>
<dbReference type="Pfam" id="PF00989">
    <property type="entry name" value="PAS"/>
    <property type="match status" value="1"/>
</dbReference>
<dbReference type="EMBL" id="CP007441">
    <property type="protein sequence ID" value="AHL74470.1"/>
    <property type="molecule type" value="Genomic_DNA"/>
</dbReference>
<evidence type="ECO:0000256" key="2">
    <source>
        <dbReference type="ARBA" id="ARBA00004370"/>
    </source>
</evidence>
<dbReference type="InterPro" id="IPR035965">
    <property type="entry name" value="PAS-like_dom_sf"/>
</dbReference>
<dbReference type="GO" id="GO:0006355">
    <property type="term" value="P:regulation of DNA-templated transcription"/>
    <property type="evidence" value="ECO:0007669"/>
    <property type="project" value="InterPro"/>
</dbReference>
<dbReference type="InterPro" id="IPR003661">
    <property type="entry name" value="HisK_dim/P_dom"/>
</dbReference>
<feature type="domain" description="CHASE" evidence="16">
    <location>
        <begin position="100"/>
        <end position="296"/>
    </location>
</feature>
<dbReference type="PANTHER" id="PTHR43047:SF64">
    <property type="entry name" value="HISTIDINE KINASE CONTAINING CHEY-HOMOLOGOUS RECEIVER DOMAIN AND PAS DOMAIN-RELATED"/>
    <property type="match status" value="1"/>
</dbReference>
<evidence type="ECO:0000256" key="3">
    <source>
        <dbReference type="ARBA" id="ARBA00012438"/>
    </source>
</evidence>
<dbReference type="InterPro" id="IPR036890">
    <property type="entry name" value="HATPase_C_sf"/>
</dbReference>
<dbReference type="KEGG" id="pstt:CH92_04945"/>
<dbReference type="PROSITE" id="PS50109">
    <property type="entry name" value="HIS_KIN"/>
    <property type="match status" value="1"/>
</dbReference>
<evidence type="ECO:0000256" key="10">
    <source>
        <dbReference type="PROSITE-ProRule" id="PRU00169"/>
    </source>
</evidence>
<dbReference type="SMART" id="SM00387">
    <property type="entry name" value="HATPase_c"/>
    <property type="match status" value="1"/>
</dbReference>
<evidence type="ECO:0000256" key="4">
    <source>
        <dbReference type="ARBA" id="ARBA00022553"/>
    </source>
</evidence>
<evidence type="ECO:0000259" key="13">
    <source>
        <dbReference type="PROSITE" id="PS50110"/>
    </source>
</evidence>
<evidence type="ECO:0000313" key="17">
    <source>
        <dbReference type="EMBL" id="AHL74470.1"/>
    </source>
</evidence>
<dbReference type="PATRIC" id="fig|316.77.peg.982"/>
<dbReference type="SUPFAM" id="SSF52172">
    <property type="entry name" value="CheY-like"/>
    <property type="match status" value="3"/>
</dbReference>
<dbReference type="InterPro" id="IPR005467">
    <property type="entry name" value="His_kinase_dom"/>
</dbReference>
<dbReference type="PANTHER" id="PTHR43047">
    <property type="entry name" value="TWO-COMPONENT HISTIDINE PROTEIN KINASE"/>
    <property type="match status" value="1"/>
</dbReference>
<feature type="modified residue" description="4-aspartylphosphate" evidence="10">
    <location>
        <position position="1032"/>
    </location>
</feature>
<dbReference type="CDD" id="cd16922">
    <property type="entry name" value="HATPase_EvgS-ArcB-TorS-like"/>
    <property type="match status" value="1"/>
</dbReference>
<dbReference type="CDD" id="cd00082">
    <property type="entry name" value="HisKA"/>
    <property type="match status" value="1"/>
</dbReference>
<dbReference type="GO" id="GO:0009927">
    <property type="term" value="F:histidine phosphotransfer kinase activity"/>
    <property type="evidence" value="ECO:0007669"/>
    <property type="project" value="TreeGrafter"/>
</dbReference>
<dbReference type="SUPFAM" id="SSF55874">
    <property type="entry name" value="ATPase domain of HSP90 chaperone/DNA topoisomerase II/histidine kinase"/>
    <property type="match status" value="1"/>
</dbReference>
<dbReference type="Gene3D" id="3.30.450.350">
    <property type="entry name" value="CHASE domain"/>
    <property type="match status" value="1"/>
</dbReference>
<evidence type="ECO:0000256" key="7">
    <source>
        <dbReference type="ARBA" id="ARBA00022777"/>
    </source>
</evidence>
<evidence type="ECO:0000256" key="6">
    <source>
        <dbReference type="ARBA" id="ARBA00022692"/>
    </source>
</evidence>
<dbReference type="CDD" id="cd00130">
    <property type="entry name" value="PAS"/>
    <property type="match status" value="1"/>
</dbReference>
<dbReference type="InterPro" id="IPR006189">
    <property type="entry name" value="CHASE_dom"/>
</dbReference>
<comment type="subcellular location">
    <subcellularLocation>
        <location evidence="2">Membrane</location>
    </subcellularLocation>
</comment>
<keyword evidence="5" id="KW-0808">Transferase</keyword>